<evidence type="ECO:0000313" key="1">
    <source>
        <dbReference type="EMBL" id="ATL67873.1"/>
    </source>
</evidence>
<accession>A0A291RJV2</accession>
<dbReference type="AlphaFoldDB" id="A0A291RJV2"/>
<dbReference type="SUPFAM" id="SSF46785">
    <property type="entry name" value="Winged helix' DNA-binding domain"/>
    <property type="match status" value="1"/>
</dbReference>
<evidence type="ECO:0000313" key="2">
    <source>
        <dbReference type="Proteomes" id="UP000221961"/>
    </source>
</evidence>
<sequence length="74" mass="8175">MAAESAVLGVLAPGGLLTCSQITKQANLTSWTARRAIGQLSARGLIMHAPYQARWSITQRGQRVWSIKHRRFAE</sequence>
<dbReference type="InterPro" id="IPR036390">
    <property type="entry name" value="WH_DNA-bd_sf"/>
</dbReference>
<protein>
    <recommendedName>
        <fullName evidence="3">MarR family transcriptional regulator</fullName>
    </recommendedName>
</protein>
<organism evidence="1 2">
    <name type="scientific">Nocardia terpenica</name>
    <dbReference type="NCBI Taxonomy" id="455432"/>
    <lineage>
        <taxon>Bacteria</taxon>
        <taxon>Bacillati</taxon>
        <taxon>Actinomycetota</taxon>
        <taxon>Actinomycetes</taxon>
        <taxon>Mycobacteriales</taxon>
        <taxon>Nocardiaceae</taxon>
        <taxon>Nocardia</taxon>
    </lineage>
</organism>
<gene>
    <name evidence="1" type="ORF">CRH09_18420</name>
</gene>
<proteinExistence type="predicted"/>
<name>A0A291RJV2_9NOCA</name>
<dbReference type="Proteomes" id="UP000221961">
    <property type="component" value="Chromosome"/>
</dbReference>
<evidence type="ECO:0008006" key="3">
    <source>
        <dbReference type="Google" id="ProtNLM"/>
    </source>
</evidence>
<reference evidence="1 2" key="1">
    <citation type="submission" date="2017-10" db="EMBL/GenBank/DDBJ databases">
        <title>Comparative genomics between pathogenic Norcardia.</title>
        <authorList>
            <person name="Zeng L."/>
        </authorList>
    </citation>
    <scope>NUCLEOTIDE SEQUENCE [LARGE SCALE GENOMIC DNA]</scope>
    <source>
        <strain evidence="1 2">NC_YFY_NT001</strain>
    </source>
</reference>
<dbReference type="KEGG" id="ntp:CRH09_18420"/>
<dbReference type="EMBL" id="CP023778">
    <property type="protein sequence ID" value="ATL67873.1"/>
    <property type="molecule type" value="Genomic_DNA"/>
</dbReference>